<feature type="compositionally biased region" description="Pro residues" evidence="5">
    <location>
        <begin position="364"/>
        <end position="380"/>
    </location>
</feature>
<dbReference type="GO" id="GO:0008270">
    <property type="term" value="F:zinc ion binding"/>
    <property type="evidence" value="ECO:0007669"/>
    <property type="project" value="UniProtKB-KW"/>
</dbReference>
<feature type="compositionally biased region" description="Pro residues" evidence="5">
    <location>
        <begin position="285"/>
        <end position="302"/>
    </location>
</feature>
<proteinExistence type="predicted"/>
<evidence type="ECO:0008006" key="7">
    <source>
        <dbReference type="Google" id="ProtNLM"/>
    </source>
</evidence>
<organism evidence="6">
    <name type="scientific">Ananas comosus var. bracteatus</name>
    <name type="common">red pineapple</name>
    <dbReference type="NCBI Taxonomy" id="296719"/>
    <lineage>
        <taxon>Eukaryota</taxon>
        <taxon>Viridiplantae</taxon>
        <taxon>Streptophyta</taxon>
        <taxon>Embryophyta</taxon>
        <taxon>Tracheophyta</taxon>
        <taxon>Spermatophyta</taxon>
        <taxon>Magnoliopsida</taxon>
        <taxon>Liliopsida</taxon>
        <taxon>Poales</taxon>
        <taxon>Bromeliaceae</taxon>
        <taxon>Bromelioideae</taxon>
        <taxon>Ananas</taxon>
    </lineage>
</organism>
<feature type="coiled-coil region" evidence="4">
    <location>
        <begin position="203"/>
        <end position="237"/>
    </location>
</feature>
<evidence type="ECO:0000256" key="3">
    <source>
        <dbReference type="ARBA" id="ARBA00022833"/>
    </source>
</evidence>
<accession>A0A6V7PT56</accession>
<feature type="compositionally biased region" description="Low complexity" evidence="5">
    <location>
        <begin position="303"/>
        <end position="329"/>
    </location>
</feature>
<feature type="compositionally biased region" description="Low complexity" evidence="5">
    <location>
        <begin position="336"/>
        <end position="354"/>
    </location>
</feature>
<keyword evidence="4" id="KW-0175">Coiled coil</keyword>
<feature type="region of interest" description="Disordered" evidence="5">
    <location>
        <begin position="266"/>
        <end position="383"/>
    </location>
</feature>
<reference evidence="6" key="1">
    <citation type="submission" date="2020-07" db="EMBL/GenBank/DDBJ databases">
        <authorList>
            <person name="Lin J."/>
        </authorList>
    </citation>
    <scope>NUCLEOTIDE SEQUENCE</scope>
</reference>
<evidence type="ECO:0000313" key="6">
    <source>
        <dbReference type="EMBL" id="CAD1833888.1"/>
    </source>
</evidence>
<protein>
    <recommendedName>
        <fullName evidence="7">BOI-related E3 ubiquitin-protein ligase 3</fullName>
    </recommendedName>
</protein>
<dbReference type="GO" id="GO:0004842">
    <property type="term" value="F:ubiquitin-protein transferase activity"/>
    <property type="evidence" value="ECO:0007669"/>
    <property type="project" value="TreeGrafter"/>
</dbReference>
<keyword evidence="2" id="KW-0863">Zinc-finger</keyword>
<sequence length="403" mass="42210">MVMAVQAQYPSNAASPDFRGRVVPRNSVFEELQMVQDRNLLGAYGLLANNGGAAVVSDPQSDLTCNNAPGSRKRAREADAVALPWAPPPNPNPNGSSISHLQGFRIPVPIPAAKMAAAEAAVVASQTRVLGSGDASTSGRAAAAAAAAAGSSPSPLAYDLLLSHLCHHNAEIDALVRLQNERLRSGLEEARKRHCGALLAAAERGAARRLREKEVELEAARRRNAELEEKVRQLAAESQIWFNVARNNEALASSLRASLDHLLLQQQQQQHHTSSPLLLPRASATPPPPSTTPNPAASPPSPTTTTTTTTTRRSGSAPRGRGFAAAGRAATRRRACSSSPAGTSASAAPANPNPTRVPSATSPRTPPPNLHGLNTPPPTTTTPDTCCCVSNVEKEGWGPELIN</sequence>
<dbReference type="AlphaFoldDB" id="A0A6V7PT56"/>
<keyword evidence="3" id="KW-0862">Zinc</keyword>
<evidence type="ECO:0000256" key="5">
    <source>
        <dbReference type="SAM" id="MobiDB-lite"/>
    </source>
</evidence>
<dbReference type="EMBL" id="LR862151">
    <property type="protein sequence ID" value="CAD1833888.1"/>
    <property type="molecule type" value="Genomic_DNA"/>
</dbReference>
<name>A0A6V7PT56_ANACO</name>
<feature type="compositionally biased region" description="Low complexity" evidence="5">
    <location>
        <begin position="266"/>
        <end position="284"/>
    </location>
</feature>
<dbReference type="PANTHER" id="PTHR42647:SF72">
    <property type="entry name" value="EF-HAND CALCIUM-BINDING DOMAIN-CONTAINING PROTEIN 4A"/>
    <property type="match status" value="1"/>
</dbReference>
<gene>
    <name evidence="6" type="ORF">CB5_LOCUS17099</name>
</gene>
<evidence type="ECO:0000256" key="4">
    <source>
        <dbReference type="SAM" id="Coils"/>
    </source>
</evidence>
<evidence type="ECO:0000256" key="1">
    <source>
        <dbReference type="ARBA" id="ARBA00022723"/>
    </source>
</evidence>
<dbReference type="PANTHER" id="PTHR42647">
    <property type="entry name" value="SBP (S-RIBONUCLEASE BINDING PROTEIN) FAMILY PROTEIN"/>
    <property type="match status" value="1"/>
</dbReference>
<evidence type="ECO:0000256" key="2">
    <source>
        <dbReference type="ARBA" id="ARBA00022771"/>
    </source>
</evidence>
<keyword evidence="1" id="KW-0479">Metal-binding</keyword>